<evidence type="ECO:0000313" key="1">
    <source>
        <dbReference type="EMBL" id="MCS5489402.1"/>
    </source>
</evidence>
<gene>
    <name evidence="1" type="ORF">NY014_03115</name>
</gene>
<dbReference type="InterPro" id="IPR011990">
    <property type="entry name" value="TPR-like_helical_dom_sf"/>
</dbReference>
<dbReference type="EMBL" id="JANWGH010000001">
    <property type="protein sequence ID" value="MCS5489402.1"/>
    <property type="molecule type" value="Genomic_DNA"/>
</dbReference>
<dbReference type="Proteomes" id="UP001206788">
    <property type="component" value="Unassembled WGS sequence"/>
</dbReference>
<protein>
    <submittedName>
        <fullName evidence="1">Tetratricopeptide repeat protein</fullName>
    </submittedName>
</protein>
<reference evidence="1 2" key="1">
    <citation type="submission" date="2022-08" db="EMBL/GenBank/DDBJ databases">
        <title>Algoriphagus sp. CAU 1643 isolated from mud.</title>
        <authorList>
            <person name="Kim W."/>
        </authorList>
    </citation>
    <scope>NUCLEOTIDE SEQUENCE [LARGE SCALE GENOMIC DNA]</scope>
    <source>
        <strain evidence="1 2">CAU 1643</strain>
    </source>
</reference>
<keyword evidence="2" id="KW-1185">Reference proteome</keyword>
<comment type="caution">
    <text evidence="1">The sequence shown here is derived from an EMBL/GenBank/DDBJ whole genome shotgun (WGS) entry which is preliminary data.</text>
</comment>
<evidence type="ECO:0000313" key="2">
    <source>
        <dbReference type="Proteomes" id="UP001206788"/>
    </source>
</evidence>
<proteinExistence type="predicted"/>
<dbReference type="Pfam" id="PF14559">
    <property type="entry name" value="TPR_19"/>
    <property type="match status" value="1"/>
</dbReference>
<name>A0ABT2G2W2_9BACT</name>
<dbReference type="RefSeq" id="WP_259413069.1">
    <property type="nucleotide sequence ID" value="NZ_JANWGH010000001.1"/>
</dbReference>
<dbReference type="SUPFAM" id="SSF48452">
    <property type="entry name" value="TPR-like"/>
    <property type="match status" value="1"/>
</dbReference>
<organism evidence="1 2">
    <name type="scientific">Algoriphagus limi</name>
    <dbReference type="NCBI Taxonomy" id="2975273"/>
    <lineage>
        <taxon>Bacteria</taxon>
        <taxon>Pseudomonadati</taxon>
        <taxon>Bacteroidota</taxon>
        <taxon>Cytophagia</taxon>
        <taxon>Cytophagales</taxon>
        <taxon>Cyclobacteriaceae</taxon>
        <taxon>Algoriphagus</taxon>
    </lineage>
</organism>
<dbReference type="Gene3D" id="1.25.40.10">
    <property type="entry name" value="Tetratricopeptide repeat domain"/>
    <property type="match status" value="1"/>
</dbReference>
<sequence>MSNLDRLKLLEQFAADEPKDPFNWYALALETQESQPQKALEYFQKLLAEFPEYLPTYYPAAHFLAALDKLEEAKKAFEKGISLAKDQSELKTLRELQNAFQNFLFENDLDF</sequence>
<accession>A0ABT2G2W2</accession>